<keyword evidence="6" id="KW-1185">Reference proteome</keyword>
<gene>
    <name evidence="5" type="ORF">ERUC_LOCUS38292</name>
</gene>
<dbReference type="GO" id="GO:0006508">
    <property type="term" value="P:proteolysis"/>
    <property type="evidence" value="ECO:0007669"/>
    <property type="project" value="UniProtKB-KW"/>
</dbReference>
<keyword evidence="2" id="KW-0378">Hydrolase</keyword>
<dbReference type="InterPro" id="IPR036034">
    <property type="entry name" value="PDZ_sf"/>
</dbReference>
<feature type="domain" description="Protease Do-like PDZ" evidence="4">
    <location>
        <begin position="287"/>
        <end position="337"/>
    </location>
</feature>
<dbReference type="Proteomes" id="UP001642260">
    <property type="component" value="Unassembled WGS sequence"/>
</dbReference>
<evidence type="ECO:0000256" key="2">
    <source>
        <dbReference type="ARBA" id="ARBA00022801"/>
    </source>
</evidence>
<dbReference type="InterPro" id="IPR046449">
    <property type="entry name" value="DEGP_PDZ_sf"/>
</dbReference>
<accession>A0ABC8LPX4</accession>
<dbReference type="AlphaFoldDB" id="A0ABC8LPX4"/>
<reference evidence="5 6" key="1">
    <citation type="submission" date="2022-03" db="EMBL/GenBank/DDBJ databases">
        <authorList>
            <person name="Macdonald S."/>
            <person name="Ahmed S."/>
            <person name="Newling K."/>
        </authorList>
    </citation>
    <scope>NUCLEOTIDE SEQUENCE [LARGE SCALE GENOMIC DNA]</scope>
</reference>
<evidence type="ECO:0000256" key="1">
    <source>
        <dbReference type="ARBA" id="ARBA00022670"/>
    </source>
</evidence>
<dbReference type="PANTHER" id="PTHR45980">
    <property type="match status" value="1"/>
</dbReference>
<dbReference type="SUPFAM" id="SSF50156">
    <property type="entry name" value="PDZ domain-like"/>
    <property type="match status" value="1"/>
</dbReference>
<proteinExistence type="predicted"/>
<name>A0ABC8LPX4_ERUVS</name>
<organism evidence="5 6">
    <name type="scientific">Eruca vesicaria subsp. sativa</name>
    <name type="common">Garden rocket</name>
    <name type="synonym">Eruca sativa</name>
    <dbReference type="NCBI Taxonomy" id="29727"/>
    <lineage>
        <taxon>Eukaryota</taxon>
        <taxon>Viridiplantae</taxon>
        <taxon>Streptophyta</taxon>
        <taxon>Embryophyta</taxon>
        <taxon>Tracheophyta</taxon>
        <taxon>Spermatophyta</taxon>
        <taxon>Magnoliopsida</taxon>
        <taxon>eudicotyledons</taxon>
        <taxon>Gunneridae</taxon>
        <taxon>Pentapetalae</taxon>
        <taxon>rosids</taxon>
        <taxon>malvids</taxon>
        <taxon>Brassicales</taxon>
        <taxon>Brassicaceae</taxon>
        <taxon>Brassiceae</taxon>
        <taxon>Eruca</taxon>
    </lineage>
</organism>
<dbReference type="EMBL" id="CAKOAT010677376">
    <property type="protein sequence ID" value="CAH8385809.1"/>
    <property type="molecule type" value="Genomic_DNA"/>
</dbReference>
<dbReference type="PANTHER" id="PTHR45980:SF9">
    <property type="entry name" value="PROTEASE DO-LIKE 10, MITOCHONDRIAL-RELATED"/>
    <property type="match status" value="1"/>
</dbReference>
<dbReference type="InterPro" id="IPR041517">
    <property type="entry name" value="DEGP_PDZ"/>
</dbReference>
<dbReference type="Pfam" id="PF17815">
    <property type="entry name" value="PDZ_3"/>
    <property type="match status" value="1"/>
</dbReference>
<dbReference type="Gene3D" id="2.30.42.10">
    <property type="match status" value="1"/>
</dbReference>
<evidence type="ECO:0000259" key="4">
    <source>
        <dbReference type="Pfam" id="PF17815"/>
    </source>
</evidence>
<dbReference type="Gene3D" id="3.20.190.20">
    <property type="match status" value="1"/>
</dbReference>
<dbReference type="GO" id="GO:0008236">
    <property type="term" value="F:serine-type peptidase activity"/>
    <property type="evidence" value="ECO:0007669"/>
    <property type="project" value="UniProtKB-KW"/>
</dbReference>
<keyword evidence="1" id="KW-0645">Protease</keyword>
<evidence type="ECO:0000313" key="6">
    <source>
        <dbReference type="Proteomes" id="UP001642260"/>
    </source>
</evidence>
<sequence length="362" mass="40121">MLSLSSGKLIPTAAKFCNPRAFQLLGSPLLLSSVSVPVLVRGTVYCQPKVESAVQDYGLATLVVDCDEFWEHTHPLELHDDLPSIGETVSVLAYGLDHNTIELVDGAITSSDPPRDYQYGTLSIQVNKDSCSPRGPIFLGNKIVGLYQGFGYETIPASVIKSFLDGLEERQTSFGSIDIWYQTMEDAQLRKHFKMSHDMTGVLIINFVPLSNAIKVLKLHDVILGIEGFPDDNDGTIRHLQKKELFSFDHLISMKKPGKTALVRILRDGKEHVFSVSLNFTQPLVPYKFLPSYYIVAGFVFVSLSKPYVDKSSAICKCALNREAKADGEQIVIISQVKKVYGVEVVNLKHLSELVENCALKI</sequence>
<comment type="caution">
    <text evidence="5">The sequence shown here is derived from an EMBL/GenBank/DDBJ whole genome shotgun (WGS) entry which is preliminary data.</text>
</comment>
<protein>
    <recommendedName>
        <fullName evidence="4">Protease Do-like PDZ domain-containing protein</fullName>
    </recommendedName>
</protein>
<evidence type="ECO:0000256" key="3">
    <source>
        <dbReference type="ARBA" id="ARBA00022825"/>
    </source>
</evidence>
<evidence type="ECO:0000313" key="5">
    <source>
        <dbReference type="EMBL" id="CAH8385809.1"/>
    </source>
</evidence>
<keyword evidence="3" id="KW-0720">Serine protease</keyword>